<feature type="chain" id="PRO_5041985241" evidence="2">
    <location>
        <begin position="17"/>
        <end position="384"/>
    </location>
</feature>
<feature type="region of interest" description="Disordered" evidence="1">
    <location>
        <begin position="115"/>
        <end position="192"/>
    </location>
</feature>
<accession>A0AAE1AUC5</accession>
<proteinExistence type="predicted"/>
<feature type="region of interest" description="Disordered" evidence="1">
    <location>
        <begin position="227"/>
        <end position="305"/>
    </location>
</feature>
<dbReference type="EMBL" id="JAWDGP010001166">
    <property type="protein sequence ID" value="KAK3793894.1"/>
    <property type="molecule type" value="Genomic_DNA"/>
</dbReference>
<dbReference type="AlphaFoldDB" id="A0AAE1AUC5"/>
<comment type="caution">
    <text evidence="3">The sequence shown here is derived from an EMBL/GenBank/DDBJ whole genome shotgun (WGS) entry which is preliminary data.</text>
</comment>
<feature type="compositionally biased region" description="Low complexity" evidence="1">
    <location>
        <begin position="132"/>
        <end position="143"/>
    </location>
</feature>
<evidence type="ECO:0000313" key="3">
    <source>
        <dbReference type="EMBL" id="KAK3793894.1"/>
    </source>
</evidence>
<keyword evidence="2" id="KW-0732">Signal</keyword>
<feature type="compositionally biased region" description="Gly residues" evidence="1">
    <location>
        <begin position="278"/>
        <end position="295"/>
    </location>
</feature>
<sequence length="384" mass="41160">MIVMSWTPAIILGSLSARVRYMLMCSDVMSYRTDPRETEGVLKSLDQAGQGGGGATCHFHLSTLTPHRHALLADLQSTTAHISSYQAQTAPHTPPIQQHRYFQPQRQFSNPQQQPYVASHYNGNNAGGGGTNTNNGLGNGSSSHHYHHQQQTPYPNRYNNGVDDAHLYQQQQQQQNIPPYGYQSQHSTDFQLQGQDQGHIYRQAGYQDQGQGQSRDLQGVVTVKRVSYGSSDDGGHSGSSTPPPLPPPPPSEVLDSLALAGGLGSNPDGPVYQQQNYSGGGPVAPAGGGGGGGGVVQRQGSAKGRGERMSALSNNLSELDQLLQDLNSAQFMAEVDRKSSNIIKVLNYLEDQSEAEAGGQPRGHGGKALTPYISLLSFLLSFIS</sequence>
<evidence type="ECO:0000313" key="4">
    <source>
        <dbReference type="Proteomes" id="UP001283361"/>
    </source>
</evidence>
<name>A0AAE1AUC5_9GAST</name>
<organism evidence="3 4">
    <name type="scientific">Elysia crispata</name>
    <name type="common">lettuce slug</name>
    <dbReference type="NCBI Taxonomy" id="231223"/>
    <lineage>
        <taxon>Eukaryota</taxon>
        <taxon>Metazoa</taxon>
        <taxon>Spiralia</taxon>
        <taxon>Lophotrochozoa</taxon>
        <taxon>Mollusca</taxon>
        <taxon>Gastropoda</taxon>
        <taxon>Heterobranchia</taxon>
        <taxon>Euthyneura</taxon>
        <taxon>Panpulmonata</taxon>
        <taxon>Sacoglossa</taxon>
        <taxon>Placobranchoidea</taxon>
        <taxon>Plakobranchidae</taxon>
        <taxon>Elysia</taxon>
    </lineage>
</organism>
<feature type="compositionally biased region" description="Polar residues" evidence="1">
    <location>
        <begin position="182"/>
        <end position="192"/>
    </location>
</feature>
<evidence type="ECO:0000256" key="1">
    <source>
        <dbReference type="SAM" id="MobiDB-lite"/>
    </source>
</evidence>
<keyword evidence="4" id="KW-1185">Reference proteome</keyword>
<gene>
    <name evidence="3" type="ORF">RRG08_033470</name>
</gene>
<reference evidence="3" key="1">
    <citation type="journal article" date="2023" name="G3 (Bethesda)">
        <title>A reference genome for the long-term kleptoplast-retaining sea slug Elysia crispata morphotype clarki.</title>
        <authorList>
            <person name="Eastman K.E."/>
            <person name="Pendleton A.L."/>
            <person name="Shaikh M.A."/>
            <person name="Suttiyut T."/>
            <person name="Ogas R."/>
            <person name="Tomko P."/>
            <person name="Gavelis G."/>
            <person name="Widhalm J.R."/>
            <person name="Wisecaver J.H."/>
        </authorList>
    </citation>
    <scope>NUCLEOTIDE SEQUENCE</scope>
    <source>
        <strain evidence="3">ECLA1</strain>
    </source>
</reference>
<feature type="compositionally biased region" description="Pro residues" evidence="1">
    <location>
        <begin position="241"/>
        <end position="251"/>
    </location>
</feature>
<protein>
    <submittedName>
        <fullName evidence="3">Uncharacterized protein</fullName>
    </submittedName>
</protein>
<evidence type="ECO:0000256" key="2">
    <source>
        <dbReference type="SAM" id="SignalP"/>
    </source>
</evidence>
<dbReference type="Proteomes" id="UP001283361">
    <property type="component" value="Unassembled WGS sequence"/>
</dbReference>
<feature type="signal peptide" evidence="2">
    <location>
        <begin position="1"/>
        <end position="16"/>
    </location>
</feature>